<protein>
    <submittedName>
        <fullName evidence="1">Uncharacterized protein</fullName>
    </submittedName>
</protein>
<sequence>MWQNRIETTTPGLVSPKPGVADESTLLLEKTGAVELLFDLLVALQVSYVPALSRHGIGIDRSMAAQPCYEGAGGVGVAP</sequence>
<dbReference type="AlphaFoldDB" id="A0A645BFV5"/>
<proteinExistence type="predicted"/>
<gene>
    <name evidence="1" type="ORF">SDC9_107456</name>
</gene>
<comment type="caution">
    <text evidence="1">The sequence shown here is derived from an EMBL/GenBank/DDBJ whole genome shotgun (WGS) entry which is preliminary data.</text>
</comment>
<reference evidence="1" key="1">
    <citation type="submission" date="2019-08" db="EMBL/GenBank/DDBJ databases">
        <authorList>
            <person name="Kucharzyk K."/>
            <person name="Murdoch R.W."/>
            <person name="Higgins S."/>
            <person name="Loffler F."/>
        </authorList>
    </citation>
    <scope>NUCLEOTIDE SEQUENCE</scope>
</reference>
<name>A0A645BFV5_9ZZZZ</name>
<dbReference type="EMBL" id="VSSQ01017884">
    <property type="protein sequence ID" value="MPM60604.1"/>
    <property type="molecule type" value="Genomic_DNA"/>
</dbReference>
<accession>A0A645BFV5</accession>
<evidence type="ECO:0000313" key="1">
    <source>
        <dbReference type="EMBL" id="MPM60604.1"/>
    </source>
</evidence>
<organism evidence="1">
    <name type="scientific">bioreactor metagenome</name>
    <dbReference type="NCBI Taxonomy" id="1076179"/>
    <lineage>
        <taxon>unclassified sequences</taxon>
        <taxon>metagenomes</taxon>
        <taxon>ecological metagenomes</taxon>
    </lineage>
</organism>